<proteinExistence type="inferred from homology"/>
<comment type="caution">
    <text evidence="6">The sequence shown here is derived from an EMBL/GenBank/DDBJ whole genome shotgun (WGS) entry which is preliminary data.</text>
</comment>
<organism evidence="6 7">
    <name type="scientific">Owenia fusiformis</name>
    <name type="common">Polychaete worm</name>
    <dbReference type="NCBI Taxonomy" id="6347"/>
    <lineage>
        <taxon>Eukaryota</taxon>
        <taxon>Metazoa</taxon>
        <taxon>Spiralia</taxon>
        <taxon>Lophotrochozoa</taxon>
        <taxon>Annelida</taxon>
        <taxon>Polychaeta</taxon>
        <taxon>Sedentaria</taxon>
        <taxon>Canalipalpata</taxon>
        <taxon>Sabellida</taxon>
        <taxon>Oweniida</taxon>
        <taxon>Oweniidae</taxon>
        <taxon>Owenia</taxon>
    </lineage>
</organism>
<keyword evidence="7" id="KW-1185">Reference proteome</keyword>
<keyword evidence="4" id="KW-1133">Transmembrane helix</keyword>
<evidence type="ECO:0000256" key="3">
    <source>
        <dbReference type="ARBA" id="ARBA00022692"/>
    </source>
</evidence>
<dbReference type="Pfam" id="PF02535">
    <property type="entry name" value="Zip"/>
    <property type="match status" value="1"/>
</dbReference>
<keyword evidence="5" id="KW-0472">Membrane</keyword>
<accession>A0A8J1XIV9</accession>
<dbReference type="OrthoDB" id="28755at2759"/>
<dbReference type="GO" id="GO:0030003">
    <property type="term" value="P:intracellular monoatomic cation homeostasis"/>
    <property type="evidence" value="ECO:0007669"/>
    <property type="project" value="TreeGrafter"/>
</dbReference>
<dbReference type="GO" id="GO:0005886">
    <property type="term" value="C:plasma membrane"/>
    <property type="evidence" value="ECO:0007669"/>
    <property type="project" value="TreeGrafter"/>
</dbReference>
<evidence type="ECO:0000256" key="2">
    <source>
        <dbReference type="ARBA" id="ARBA00006939"/>
    </source>
</evidence>
<gene>
    <name evidence="6" type="ORF">OFUS_LOCUS23719</name>
</gene>
<protein>
    <submittedName>
        <fullName evidence="6">Uncharacterized protein</fullName>
    </submittedName>
</protein>
<sequence>MYFFYLTERIVKILTIGKSLHGEDVDPVEVHEKVDFSRRQSEANITQSQSQVSLVPLGQDFHKDVADTYYHPKSSENNGFSVNGVETGYINGQPIHINPSDGMIHTAELEPEVPKKKTPLIAWVLTSAETFHHVIDGMAVGVAFARSVLGGLGMALAIFLEEFTHKLGDYAILLNAGMKPCNAMLFNFLQSCGNIVGFIIGMFIGQETAAAGWIFAVASGMFIYIALVDMVPEMDKTLMTSQNKKEGTIIFLFQNLGIFIGFGITLIFAIYGDQISFENKRNTSSHLMTEQFMSISSLNFFNETSFF</sequence>
<comment type="similarity">
    <text evidence="2">Belongs to the ZIP transporter (TC 2.A.5) family.</text>
</comment>
<dbReference type="EMBL" id="CAIIXF020000011">
    <property type="protein sequence ID" value="CAH1799744.1"/>
    <property type="molecule type" value="Genomic_DNA"/>
</dbReference>
<dbReference type="AlphaFoldDB" id="A0A8J1XIV9"/>
<dbReference type="GO" id="GO:0071578">
    <property type="term" value="P:zinc ion import across plasma membrane"/>
    <property type="evidence" value="ECO:0007669"/>
    <property type="project" value="TreeGrafter"/>
</dbReference>
<evidence type="ECO:0000313" key="6">
    <source>
        <dbReference type="EMBL" id="CAH1799744.1"/>
    </source>
</evidence>
<dbReference type="GO" id="GO:0005385">
    <property type="term" value="F:zinc ion transmembrane transporter activity"/>
    <property type="evidence" value="ECO:0007669"/>
    <property type="project" value="TreeGrafter"/>
</dbReference>
<dbReference type="PANTHER" id="PTHR12191:SF37">
    <property type="entry name" value="ZINC TRANSPORTER FOI"/>
    <property type="match status" value="1"/>
</dbReference>
<dbReference type="PANTHER" id="PTHR12191">
    <property type="entry name" value="SOLUTE CARRIER FAMILY 39"/>
    <property type="match status" value="1"/>
</dbReference>
<evidence type="ECO:0000313" key="7">
    <source>
        <dbReference type="Proteomes" id="UP000749559"/>
    </source>
</evidence>
<comment type="subcellular location">
    <subcellularLocation>
        <location evidence="1">Membrane</location>
        <topology evidence="1">Multi-pass membrane protein</topology>
    </subcellularLocation>
</comment>
<evidence type="ECO:0000256" key="4">
    <source>
        <dbReference type="ARBA" id="ARBA00022989"/>
    </source>
</evidence>
<dbReference type="InterPro" id="IPR050799">
    <property type="entry name" value="ZIP_Transporter"/>
</dbReference>
<name>A0A8J1XIV9_OWEFU</name>
<dbReference type="Proteomes" id="UP000749559">
    <property type="component" value="Unassembled WGS sequence"/>
</dbReference>
<reference evidence="6" key="1">
    <citation type="submission" date="2022-03" db="EMBL/GenBank/DDBJ databases">
        <authorList>
            <person name="Martin C."/>
        </authorList>
    </citation>
    <scope>NUCLEOTIDE SEQUENCE</scope>
</reference>
<evidence type="ECO:0000256" key="5">
    <source>
        <dbReference type="ARBA" id="ARBA00023136"/>
    </source>
</evidence>
<keyword evidence="3" id="KW-0812">Transmembrane</keyword>
<dbReference type="InterPro" id="IPR003689">
    <property type="entry name" value="ZIP"/>
</dbReference>
<evidence type="ECO:0000256" key="1">
    <source>
        <dbReference type="ARBA" id="ARBA00004141"/>
    </source>
</evidence>
<dbReference type="GO" id="GO:0140410">
    <property type="term" value="F:monoatomic cation:bicarbonate symporter activity"/>
    <property type="evidence" value="ECO:0007669"/>
    <property type="project" value="TreeGrafter"/>
</dbReference>